<dbReference type="InterPro" id="IPR036638">
    <property type="entry name" value="HLH_DNA-bd_sf"/>
</dbReference>
<dbReference type="InterPro" id="IPR035965">
    <property type="entry name" value="PAS-like_dom_sf"/>
</dbReference>
<dbReference type="NCBIfam" id="TIGR00229">
    <property type="entry name" value="sensory_box"/>
    <property type="match status" value="1"/>
</dbReference>
<dbReference type="PROSITE" id="PS50888">
    <property type="entry name" value="BHLH"/>
    <property type="match status" value="1"/>
</dbReference>
<gene>
    <name evidence="3" type="ORF">FNF28_03159</name>
</gene>
<organism evidence="3 4">
    <name type="scientific">Cafeteria roenbergensis</name>
    <name type="common">Marine flagellate</name>
    <dbReference type="NCBI Taxonomy" id="33653"/>
    <lineage>
        <taxon>Eukaryota</taxon>
        <taxon>Sar</taxon>
        <taxon>Stramenopiles</taxon>
        <taxon>Bigyra</taxon>
        <taxon>Opalozoa</taxon>
        <taxon>Bicosoecida</taxon>
        <taxon>Cafeteriaceae</taxon>
        <taxon>Cafeteria</taxon>
    </lineage>
</organism>
<comment type="caution">
    <text evidence="3">The sequence shown here is derived from an EMBL/GenBank/DDBJ whole genome shotgun (WGS) entry which is preliminary data.</text>
</comment>
<dbReference type="Gene3D" id="3.30.450.20">
    <property type="entry name" value="PAS domain"/>
    <property type="match status" value="1"/>
</dbReference>
<evidence type="ECO:0000313" key="3">
    <source>
        <dbReference type="EMBL" id="KAA0166390.1"/>
    </source>
</evidence>
<sequence>MPTRGGRAKRPREATDSRRVTHNQSEQRRAKRINTHIDDIKTMLQSCGYLGERTDKGTILENAARFISDHVDSAPGGGGAGAAIGAMRDAPSGTSGIDYVQVFQQSGVAQAIAGMDGSFVDCNRRFSELSGFTRDEVQRRSIFNMTPAEDLQHTFEIVSELMGPTSSSMGKPVEVRQFSKPCKMRGGIVAVDRARADRIRRAAAVASSAPGAPMSSMSSAAQAAILHDDAMRAAGFADDRSLLERSQEAEPGHDPRSVTQAELGSLSRPGYRRHGVPDESALSGLHMPALNGPASARARAYSASGMSDPIADHHHAMDGAGGLSLLSAASIHHEADMAGRGGQSSAMGAGRLPTGFTASSGQPAQGSAGGALSHGMIGAGALSVNSQSQNGNGMLGAGALSVLSDAPQAFLGDSRGDLSLVSDAVGDGLHEDAEGDGAGPNGRYSTSSSQLHH</sequence>
<dbReference type="GO" id="GO:0046983">
    <property type="term" value="F:protein dimerization activity"/>
    <property type="evidence" value="ECO:0007669"/>
    <property type="project" value="InterPro"/>
</dbReference>
<feature type="region of interest" description="Disordered" evidence="1">
    <location>
        <begin position="245"/>
        <end position="288"/>
    </location>
</feature>
<dbReference type="AlphaFoldDB" id="A0A5A8DRB6"/>
<evidence type="ECO:0000313" key="4">
    <source>
        <dbReference type="Proteomes" id="UP000324907"/>
    </source>
</evidence>
<dbReference type="SMART" id="SM00091">
    <property type="entry name" value="PAS"/>
    <property type="match status" value="1"/>
</dbReference>
<accession>A0A5A8DRB6</accession>
<dbReference type="InterPro" id="IPR000014">
    <property type="entry name" value="PAS"/>
</dbReference>
<feature type="region of interest" description="Disordered" evidence="1">
    <location>
        <begin position="337"/>
        <end position="371"/>
    </location>
</feature>
<evidence type="ECO:0000256" key="1">
    <source>
        <dbReference type="SAM" id="MobiDB-lite"/>
    </source>
</evidence>
<dbReference type="InterPro" id="IPR011598">
    <property type="entry name" value="bHLH_dom"/>
</dbReference>
<evidence type="ECO:0000259" key="2">
    <source>
        <dbReference type="PROSITE" id="PS50888"/>
    </source>
</evidence>
<dbReference type="SUPFAM" id="SSF47459">
    <property type="entry name" value="HLH, helix-loop-helix DNA-binding domain"/>
    <property type="match status" value="1"/>
</dbReference>
<reference evidence="3 4" key="1">
    <citation type="submission" date="2019-07" db="EMBL/GenBank/DDBJ databases">
        <title>Genomes of Cafeteria roenbergensis.</title>
        <authorList>
            <person name="Fischer M.G."/>
            <person name="Hackl T."/>
            <person name="Roman M."/>
        </authorList>
    </citation>
    <scope>NUCLEOTIDE SEQUENCE [LARGE SCALE GENOMIC DNA]</scope>
    <source>
        <strain evidence="3 4">RCC970-E3</strain>
    </source>
</reference>
<feature type="compositionally biased region" description="Basic and acidic residues" evidence="1">
    <location>
        <begin position="245"/>
        <end position="256"/>
    </location>
</feature>
<dbReference type="Proteomes" id="UP000324907">
    <property type="component" value="Unassembled WGS sequence"/>
</dbReference>
<feature type="compositionally biased region" description="Basic residues" evidence="1">
    <location>
        <begin position="1"/>
        <end position="10"/>
    </location>
</feature>
<dbReference type="SUPFAM" id="SSF55785">
    <property type="entry name" value="PYP-like sensor domain (PAS domain)"/>
    <property type="match status" value="1"/>
</dbReference>
<dbReference type="EMBL" id="VLTL01000040">
    <property type="protein sequence ID" value="KAA0166390.1"/>
    <property type="molecule type" value="Genomic_DNA"/>
</dbReference>
<feature type="region of interest" description="Disordered" evidence="1">
    <location>
        <begin position="427"/>
        <end position="453"/>
    </location>
</feature>
<proteinExistence type="predicted"/>
<dbReference type="CDD" id="cd00130">
    <property type="entry name" value="PAS"/>
    <property type="match status" value="1"/>
</dbReference>
<feature type="compositionally biased region" description="Low complexity" evidence="1">
    <location>
        <begin position="358"/>
        <end position="371"/>
    </location>
</feature>
<feature type="region of interest" description="Disordered" evidence="1">
    <location>
        <begin position="1"/>
        <end position="29"/>
    </location>
</feature>
<feature type="domain" description="BHLH" evidence="2">
    <location>
        <begin position="17"/>
        <end position="70"/>
    </location>
</feature>
<dbReference type="SMART" id="SM00353">
    <property type="entry name" value="HLH"/>
    <property type="match status" value="1"/>
</dbReference>
<feature type="compositionally biased region" description="Polar residues" evidence="1">
    <location>
        <begin position="443"/>
        <end position="453"/>
    </location>
</feature>
<name>A0A5A8DRB6_CAFRO</name>
<protein>
    <recommendedName>
        <fullName evidence="2">BHLH domain-containing protein</fullName>
    </recommendedName>
</protein>
<dbReference type="Pfam" id="PF00010">
    <property type="entry name" value="HLH"/>
    <property type="match status" value="1"/>
</dbReference>
<dbReference type="Gene3D" id="4.10.280.10">
    <property type="entry name" value="Helix-loop-helix DNA-binding domain"/>
    <property type="match status" value="1"/>
</dbReference>